<dbReference type="OrthoDB" id="9798632at2"/>
<dbReference type="AlphaFoldDB" id="A0A0M0HWD3"/>
<proteinExistence type="predicted"/>
<dbReference type="SUPFAM" id="SSF51735">
    <property type="entry name" value="NAD(P)-binding Rossmann-fold domains"/>
    <property type="match status" value="1"/>
</dbReference>
<gene>
    <name evidence="1" type="ORF">AKJ31_17960</name>
</gene>
<dbReference type="InterPro" id="IPR036291">
    <property type="entry name" value="NAD(P)-bd_dom_sf"/>
</dbReference>
<keyword evidence="2" id="KW-1185">Reference proteome</keyword>
<reference evidence="2" key="1">
    <citation type="submission" date="2015-08" db="EMBL/GenBank/DDBJ databases">
        <title>Vibrio galatheae sp. nov., a novel member of the Vibrionaceae family isolated from the Solomon Islands.</title>
        <authorList>
            <person name="Giubergia S."/>
            <person name="Machado H."/>
            <person name="Mateiu R.V."/>
            <person name="Gram L."/>
        </authorList>
    </citation>
    <scope>NUCLEOTIDE SEQUENCE [LARGE SCALE GENOMIC DNA]</scope>
    <source>
        <strain evidence="2">DSM 19134</strain>
    </source>
</reference>
<dbReference type="Proteomes" id="UP000037530">
    <property type="component" value="Unassembled WGS sequence"/>
</dbReference>
<dbReference type="EMBL" id="LHPI01000019">
    <property type="protein sequence ID" value="KOO06379.1"/>
    <property type="molecule type" value="Genomic_DNA"/>
</dbReference>
<name>A0A0M0HWD3_9VIBR</name>
<evidence type="ECO:0000313" key="1">
    <source>
        <dbReference type="EMBL" id="KOO06379.1"/>
    </source>
</evidence>
<comment type="caution">
    <text evidence="1">The sequence shown here is derived from an EMBL/GenBank/DDBJ whole genome shotgun (WGS) entry which is preliminary data.</text>
</comment>
<sequence length="228" mass="25518">MTNQGNLIVITAGGSGLIGHELIKQLLEQEPIDKIYALSRRELPFTHNKLDVITDANLEVKHWDDEHARPQYGFISLGSTKKQAGSQQGLEKIDYELVCKVAQQMKLLGVTRLCVVSSLGASPHSPSHYLRCKGKMELALEKMEFEQLVFVRPGPLVGIRDNPRTDEQVVQSILGALRPLMIGPLAKLIPIHASDVAKAMQYSVFKHSNKRVTILNSIDMRQLIKQYQ</sequence>
<evidence type="ECO:0000313" key="2">
    <source>
        <dbReference type="Proteomes" id="UP000037530"/>
    </source>
</evidence>
<organism evidence="1 2">
    <name type="scientific">Vibrio hepatarius</name>
    <dbReference type="NCBI Taxonomy" id="171383"/>
    <lineage>
        <taxon>Bacteria</taxon>
        <taxon>Pseudomonadati</taxon>
        <taxon>Pseudomonadota</taxon>
        <taxon>Gammaproteobacteria</taxon>
        <taxon>Vibrionales</taxon>
        <taxon>Vibrionaceae</taxon>
        <taxon>Vibrio</taxon>
        <taxon>Vibrio oreintalis group</taxon>
    </lineage>
</organism>
<dbReference type="PANTHER" id="PTHR14097:SF7">
    <property type="entry name" value="OXIDOREDUCTASE HTATIP2"/>
    <property type="match status" value="1"/>
</dbReference>
<accession>A0A0M0HWD3</accession>
<dbReference type="PATRIC" id="fig|171383.3.peg.3670"/>
<dbReference type="Gene3D" id="3.40.50.720">
    <property type="entry name" value="NAD(P)-binding Rossmann-like Domain"/>
    <property type="match status" value="1"/>
</dbReference>
<protein>
    <submittedName>
        <fullName evidence="1">Nucleoside-diphosphate sugar epimerase</fullName>
    </submittedName>
</protein>
<dbReference type="InterPro" id="IPR014843">
    <property type="entry name" value="Him1/Fmp52"/>
</dbReference>
<dbReference type="RefSeq" id="WP_053410454.1">
    <property type="nucleotide sequence ID" value="NZ_LHPI01000019.1"/>
</dbReference>
<dbReference type="STRING" id="171383.AKJ31_17960"/>
<dbReference type="Pfam" id="PF08732">
    <property type="entry name" value="HIM1"/>
    <property type="match status" value="1"/>
</dbReference>
<dbReference type="PANTHER" id="PTHR14097">
    <property type="entry name" value="OXIDOREDUCTASE HTATIP2"/>
    <property type="match status" value="1"/>
</dbReference>